<organism evidence="2 3">
    <name type="scientific">Xylanibacter ruminicola</name>
    <name type="common">Prevotella ruminicola</name>
    <dbReference type="NCBI Taxonomy" id="839"/>
    <lineage>
        <taxon>Bacteria</taxon>
        <taxon>Pseudomonadati</taxon>
        <taxon>Bacteroidota</taxon>
        <taxon>Bacteroidia</taxon>
        <taxon>Bacteroidales</taxon>
        <taxon>Prevotellaceae</taxon>
        <taxon>Xylanibacter</taxon>
    </lineage>
</organism>
<dbReference type="AlphaFoldDB" id="A0A1H5UAB0"/>
<feature type="transmembrane region" description="Helical" evidence="1">
    <location>
        <begin position="290"/>
        <end position="307"/>
    </location>
</feature>
<evidence type="ECO:0008006" key="4">
    <source>
        <dbReference type="Google" id="ProtNLM"/>
    </source>
</evidence>
<feature type="transmembrane region" description="Helical" evidence="1">
    <location>
        <begin position="93"/>
        <end position="114"/>
    </location>
</feature>
<evidence type="ECO:0000256" key="1">
    <source>
        <dbReference type="SAM" id="Phobius"/>
    </source>
</evidence>
<sequence length="470" mass="54036">MLAKRILTMMTLIVCVAVIAVFSYNALRNPWLWFDESGQFWISKGLNHYSEVYAASGGLGDVIENNRHYNLDPGGFSVLLYFWLLINDSSTFFLRLLPYLFFLGFASVVFLYTYKSGKNILEAAFLTTLLFLWEVTANEMGEVRGYTMEMCGVVGTVYLIRFHSTLLTKRILLVLGIWLSIFCLSRYDFVVFVIGVSLWVFLGLLHERLSFGKLVARLAYYAVPLIVVLLVVLVVMLMHQNPAGSAESYLYLGSSAHAWLTPLFLFGALNALLVIYDYKKGVVVLPSQSLFLMVFLVYCLLSLLRIFPLDVRGSMALTVVLTIALVERFFLIIPVHSYIKVFVLFCLIQVCRTTPLSELGSTNIDTKTFLEFTELKQNTSYDKLFVDYWMNPDFRYLYEYGALRNEAQKDGYPDRFVLQIDDDDPSKVVMPGEVDCDYYIITRFSKFTKQYDMSPFRPLNDESQDIYQRN</sequence>
<feature type="transmembrane region" description="Helical" evidence="1">
    <location>
        <begin position="313"/>
        <end position="333"/>
    </location>
</feature>
<feature type="transmembrane region" description="Helical" evidence="1">
    <location>
        <begin position="258"/>
        <end position="278"/>
    </location>
</feature>
<gene>
    <name evidence="2" type="ORF">SAMN05216354_1340</name>
</gene>
<evidence type="ECO:0000313" key="2">
    <source>
        <dbReference type="EMBL" id="SEF71964.1"/>
    </source>
</evidence>
<protein>
    <recommendedName>
        <fullName evidence="4">Dolichyl-phosphate-mannose-protein mannosyltransferase</fullName>
    </recommendedName>
</protein>
<keyword evidence="1" id="KW-1133">Transmembrane helix</keyword>
<dbReference type="RefSeq" id="WP_146063113.1">
    <property type="nucleotide sequence ID" value="NZ_FNUV01000003.1"/>
</dbReference>
<dbReference type="Proteomes" id="UP000236735">
    <property type="component" value="Unassembled WGS sequence"/>
</dbReference>
<feature type="transmembrane region" description="Helical" evidence="1">
    <location>
        <begin position="187"/>
        <end position="206"/>
    </location>
</feature>
<evidence type="ECO:0000313" key="3">
    <source>
        <dbReference type="Proteomes" id="UP000236735"/>
    </source>
</evidence>
<keyword evidence="1" id="KW-0472">Membrane</keyword>
<proteinExistence type="predicted"/>
<name>A0A1H5UAB0_XYLRU</name>
<feature type="transmembrane region" description="Helical" evidence="1">
    <location>
        <begin position="7"/>
        <end position="27"/>
    </location>
</feature>
<keyword evidence="1" id="KW-0812">Transmembrane</keyword>
<feature type="transmembrane region" description="Helical" evidence="1">
    <location>
        <begin position="158"/>
        <end position="181"/>
    </location>
</feature>
<dbReference type="EMBL" id="FNUV01000003">
    <property type="protein sequence ID" value="SEF71964.1"/>
    <property type="molecule type" value="Genomic_DNA"/>
</dbReference>
<feature type="transmembrane region" description="Helical" evidence="1">
    <location>
        <begin position="120"/>
        <end position="137"/>
    </location>
</feature>
<accession>A0A1H5UAB0</accession>
<reference evidence="2 3" key="1">
    <citation type="submission" date="2016-10" db="EMBL/GenBank/DDBJ databases">
        <authorList>
            <person name="de Groot N.N."/>
        </authorList>
    </citation>
    <scope>NUCLEOTIDE SEQUENCE [LARGE SCALE GENOMIC DNA]</scope>
    <source>
        <strain evidence="2 3">AR32</strain>
    </source>
</reference>
<feature type="transmembrane region" description="Helical" evidence="1">
    <location>
        <begin position="218"/>
        <end position="238"/>
    </location>
</feature>